<protein>
    <submittedName>
        <fullName evidence="2">Uncharacterized protein</fullName>
    </submittedName>
</protein>
<comment type="caution">
    <text evidence="2">The sequence shown here is derived from an EMBL/GenBank/DDBJ whole genome shotgun (WGS) entry which is preliminary data.</text>
</comment>
<dbReference type="EMBL" id="JAWCUA010000003">
    <property type="protein sequence ID" value="MDU0112106.1"/>
    <property type="molecule type" value="Genomic_DNA"/>
</dbReference>
<dbReference type="RefSeq" id="WP_315945917.1">
    <property type="nucleotide sequence ID" value="NZ_JAWCUA010000003.1"/>
</dbReference>
<gene>
    <name evidence="2" type="ORF">RT723_03640</name>
</gene>
<sequence length="99" mass="10761">MSISNYSVTAGVEQTKVASRVAVRTKQAEIIDKVSQIPTAAELTRQNSQNVHISGNLPQEPQIESEQVRVSSTTGQSDIRGNLSPVQAAKIYEKIARLI</sequence>
<keyword evidence="3" id="KW-1185">Reference proteome</keyword>
<accession>A0ABU3QXE1</accession>
<evidence type="ECO:0000256" key="1">
    <source>
        <dbReference type="SAM" id="MobiDB-lite"/>
    </source>
</evidence>
<evidence type="ECO:0000313" key="3">
    <source>
        <dbReference type="Proteomes" id="UP001257914"/>
    </source>
</evidence>
<feature type="region of interest" description="Disordered" evidence="1">
    <location>
        <begin position="52"/>
        <end position="83"/>
    </location>
</feature>
<feature type="compositionally biased region" description="Polar residues" evidence="1">
    <location>
        <begin position="52"/>
        <end position="79"/>
    </location>
</feature>
<dbReference type="Proteomes" id="UP001257914">
    <property type="component" value="Unassembled WGS sequence"/>
</dbReference>
<evidence type="ECO:0000313" key="2">
    <source>
        <dbReference type="EMBL" id="MDU0112106.1"/>
    </source>
</evidence>
<proteinExistence type="predicted"/>
<name>A0ABU3QXE1_9GAMM</name>
<organism evidence="2 3">
    <name type="scientific">Psychrosphaera aquimarina</name>
    <dbReference type="NCBI Taxonomy" id="2044854"/>
    <lineage>
        <taxon>Bacteria</taxon>
        <taxon>Pseudomonadati</taxon>
        <taxon>Pseudomonadota</taxon>
        <taxon>Gammaproteobacteria</taxon>
        <taxon>Alteromonadales</taxon>
        <taxon>Pseudoalteromonadaceae</taxon>
        <taxon>Psychrosphaera</taxon>
    </lineage>
</organism>
<reference evidence="2 3" key="1">
    <citation type="submission" date="2023-10" db="EMBL/GenBank/DDBJ databases">
        <title>Psychrosphaera aquimaarina strain SW33 isolated from seawater.</title>
        <authorList>
            <person name="Bayburt H."/>
            <person name="Kim J.M."/>
            <person name="Choi B.J."/>
            <person name="Jeon C.O."/>
        </authorList>
    </citation>
    <scope>NUCLEOTIDE SEQUENCE [LARGE SCALE GENOMIC DNA]</scope>
    <source>
        <strain evidence="2 3">KCTC 52743</strain>
    </source>
</reference>